<reference evidence="3" key="1">
    <citation type="submission" date="2019-01" db="EMBL/GenBank/DDBJ databases">
        <title>Cytophagaceae bacterium strain CAR-16.</title>
        <authorList>
            <person name="Chen W.-M."/>
        </authorList>
    </citation>
    <scope>NUCLEOTIDE SEQUENCE [LARGE SCALE GENOMIC DNA]</scope>
    <source>
        <strain evidence="3">WWJ-16</strain>
    </source>
</reference>
<keyword evidence="1" id="KW-0732">Signal</keyword>
<evidence type="ECO:0000313" key="3">
    <source>
        <dbReference type="Proteomes" id="UP000289857"/>
    </source>
</evidence>
<organism evidence="2 3">
    <name type="scientific">Flavobacterium stagni</name>
    <dbReference type="NCBI Taxonomy" id="2506421"/>
    <lineage>
        <taxon>Bacteria</taxon>
        <taxon>Pseudomonadati</taxon>
        <taxon>Bacteroidota</taxon>
        <taxon>Flavobacteriia</taxon>
        <taxon>Flavobacteriales</taxon>
        <taxon>Flavobacteriaceae</taxon>
        <taxon>Flavobacterium</taxon>
    </lineage>
</organism>
<dbReference type="RefSeq" id="WP_129462371.1">
    <property type="nucleotide sequence ID" value="NZ_SBKN01000009.1"/>
</dbReference>
<feature type="chain" id="PRO_5020522028" evidence="1">
    <location>
        <begin position="21"/>
        <end position="297"/>
    </location>
</feature>
<dbReference type="Pfam" id="PF16119">
    <property type="entry name" value="DUF4835"/>
    <property type="match status" value="1"/>
</dbReference>
<keyword evidence="3" id="KW-1185">Reference proteome</keyword>
<protein>
    <submittedName>
        <fullName evidence="2">DUF4835 family protein</fullName>
    </submittedName>
</protein>
<evidence type="ECO:0000313" key="2">
    <source>
        <dbReference type="EMBL" id="RXR20320.1"/>
    </source>
</evidence>
<sequence>MKFKIAVVFLVIGSFFRVHAQELNCKVVVNYDKITNANTQIFKSLETSLNDFMNKSVWTDKSFENQEKISCSMFITINSYENNNFDTTIQVQSSRPIYNSSYTSTVLNVNDKSLQFQYVEFQQMYFNPNSFDSNLLSTLAYYAYIILGMDAETFELESGMPYFQKAQEIVNLAMPTGGNGWSQTDKTNNRYYLVNDLMSNTFKPYREALNQYMFQGLDVMNKDLKAGKQAVLAAINTLGELHKTRPNSYLARLFFDAKADEIVSIFSGGPSIPIDGLVDTLSKISPINSSKWNKIKL</sequence>
<dbReference type="InterPro" id="IPR032274">
    <property type="entry name" value="DUF4835"/>
</dbReference>
<dbReference type="EMBL" id="SBKN01000009">
    <property type="protein sequence ID" value="RXR20320.1"/>
    <property type="molecule type" value="Genomic_DNA"/>
</dbReference>
<accession>A0A4Q1K4C9</accession>
<name>A0A4Q1K4C9_9FLAO</name>
<evidence type="ECO:0000256" key="1">
    <source>
        <dbReference type="SAM" id="SignalP"/>
    </source>
</evidence>
<proteinExistence type="predicted"/>
<feature type="signal peptide" evidence="1">
    <location>
        <begin position="1"/>
        <end position="20"/>
    </location>
</feature>
<dbReference type="Proteomes" id="UP000289857">
    <property type="component" value="Unassembled WGS sequence"/>
</dbReference>
<dbReference type="AlphaFoldDB" id="A0A4Q1K4C9"/>
<gene>
    <name evidence="2" type="ORF">EQG61_12945</name>
</gene>
<dbReference type="OrthoDB" id="9773381at2"/>
<comment type="caution">
    <text evidence="2">The sequence shown here is derived from an EMBL/GenBank/DDBJ whole genome shotgun (WGS) entry which is preliminary data.</text>
</comment>